<protein>
    <submittedName>
        <fullName evidence="2">Uncharacterized protein</fullName>
    </submittedName>
</protein>
<dbReference type="EMBL" id="WSSB01000006">
    <property type="protein sequence ID" value="MXR36879.1"/>
    <property type="molecule type" value="Genomic_DNA"/>
</dbReference>
<dbReference type="Proteomes" id="UP000467214">
    <property type="component" value="Unassembled WGS sequence"/>
</dbReference>
<gene>
    <name evidence="2" type="ORF">GQF02_07830</name>
</gene>
<organism evidence="2 3">
    <name type="scientific">Craterilacuibacter sinensis</name>
    <dbReference type="NCBI Taxonomy" id="2686017"/>
    <lineage>
        <taxon>Bacteria</taxon>
        <taxon>Pseudomonadati</taxon>
        <taxon>Pseudomonadota</taxon>
        <taxon>Betaproteobacteria</taxon>
        <taxon>Neisseriales</taxon>
        <taxon>Neisseriaceae</taxon>
        <taxon>Craterilacuibacter</taxon>
    </lineage>
</organism>
<evidence type="ECO:0000313" key="3">
    <source>
        <dbReference type="Proteomes" id="UP000467214"/>
    </source>
</evidence>
<comment type="caution">
    <text evidence="2">The sequence shown here is derived from an EMBL/GenBank/DDBJ whole genome shotgun (WGS) entry which is preliminary data.</text>
</comment>
<name>A0A845BKY5_9NEIS</name>
<feature type="chain" id="PRO_5032636454" evidence="1">
    <location>
        <begin position="18"/>
        <end position="492"/>
    </location>
</feature>
<proteinExistence type="predicted"/>
<dbReference type="AlphaFoldDB" id="A0A845BKY5"/>
<accession>A0A845BKY5</accession>
<evidence type="ECO:0000313" key="2">
    <source>
        <dbReference type="EMBL" id="MXR36879.1"/>
    </source>
</evidence>
<keyword evidence="3" id="KW-1185">Reference proteome</keyword>
<sequence>MRTWLIPLLLLAGAAQAATPRLQPGLQLIEQSADGSTRLALSPAAPPPAALLARLKNLPELLGDEGYRPEPLRAGSPVFEAGGRITPLAGFAYVQRAMLSRDGRQLVLGAGQGGGLDAWRIGRDGKRERLLPKAAAAFSGVIDASADGNTVVGWLQTSADAVPQGFVWQAARGYRLLPEPLWLPFAISADGTRLFASTRRPSAQTLARRVLSRTLQGPAEGEWGETLAVSADMKTAVGYYYVRPATGNPSDAGSYRGWWWQADGGYRQSARALHLDEASAQDTARFAAFSDQLLALAGLGKEASETVTTGIALWRVGEPATEQVADVRPVFFAREGALTAWQRWQNEAWQLMLAHGDETIAAEILAGQALGQVFSVRASADGRALQLAGEGGQVVLRRSGKKFEPSRGLHNLGAFSRTGRYYLWPDGEGFDSRHPSWRDLQSGREGTLAKCPSAGGHYSELALRLSADAKTLALGGLEGYCVYRTGLEDDGQ</sequence>
<keyword evidence="1" id="KW-0732">Signal</keyword>
<evidence type="ECO:0000256" key="1">
    <source>
        <dbReference type="SAM" id="SignalP"/>
    </source>
</evidence>
<dbReference type="RefSeq" id="WP_160796163.1">
    <property type="nucleotide sequence ID" value="NZ_WSSB01000006.1"/>
</dbReference>
<dbReference type="SUPFAM" id="SSF82171">
    <property type="entry name" value="DPP6 N-terminal domain-like"/>
    <property type="match status" value="1"/>
</dbReference>
<reference evidence="2 3" key="1">
    <citation type="submission" date="2019-12" db="EMBL/GenBank/DDBJ databases">
        <title>Neisseriaceae gen. nov. sp. Genome sequencing and assembly.</title>
        <authorList>
            <person name="Liu Z."/>
            <person name="Li A."/>
        </authorList>
    </citation>
    <scope>NUCLEOTIDE SEQUENCE [LARGE SCALE GENOMIC DNA]</scope>
    <source>
        <strain evidence="2 3">B2N2-7</strain>
    </source>
</reference>
<feature type="signal peptide" evidence="1">
    <location>
        <begin position="1"/>
        <end position="17"/>
    </location>
</feature>